<organism evidence="2 3">
    <name type="scientific">Ascobolus immersus RN42</name>
    <dbReference type="NCBI Taxonomy" id="1160509"/>
    <lineage>
        <taxon>Eukaryota</taxon>
        <taxon>Fungi</taxon>
        <taxon>Dikarya</taxon>
        <taxon>Ascomycota</taxon>
        <taxon>Pezizomycotina</taxon>
        <taxon>Pezizomycetes</taxon>
        <taxon>Pezizales</taxon>
        <taxon>Ascobolaceae</taxon>
        <taxon>Ascobolus</taxon>
    </lineage>
</organism>
<evidence type="ECO:0000313" key="3">
    <source>
        <dbReference type="Proteomes" id="UP000275078"/>
    </source>
</evidence>
<feature type="compositionally biased region" description="Low complexity" evidence="1">
    <location>
        <begin position="285"/>
        <end position="309"/>
    </location>
</feature>
<gene>
    <name evidence="2" type="ORF">BJ508DRAFT_376278</name>
</gene>
<proteinExistence type="predicted"/>
<feature type="compositionally biased region" description="Polar residues" evidence="1">
    <location>
        <begin position="68"/>
        <end position="78"/>
    </location>
</feature>
<evidence type="ECO:0000313" key="2">
    <source>
        <dbReference type="EMBL" id="RPA81732.1"/>
    </source>
</evidence>
<reference evidence="2 3" key="1">
    <citation type="journal article" date="2018" name="Nat. Ecol. Evol.">
        <title>Pezizomycetes genomes reveal the molecular basis of ectomycorrhizal truffle lifestyle.</title>
        <authorList>
            <person name="Murat C."/>
            <person name="Payen T."/>
            <person name="Noel B."/>
            <person name="Kuo A."/>
            <person name="Morin E."/>
            <person name="Chen J."/>
            <person name="Kohler A."/>
            <person name="Krizsan K."/>
            <person name="Balestrini R."/>
            <person name="Da Silva C."/>
            <person name="Montanini B."/>
            <person name="Hainaut M."/>
            <person name="Levati E."/>
            <person name="Barry K.W."/>
            <person name="Belfiori B."/>
            <person name="Cichocki N."/>
            <person name="Clum A."/>
            <person name="Dockter R.B."/>
            <person name="Fauchery L."/>
            <person name="Guy J."/>
            <person name="Iotti M."/>
            <person name="Le Tacon F."/>
            <person name="Lindquist E.A."/>
            <person name="Lipzen A."/>
            <person name="Malagnac F."/>
            <person name="Mello A."/>
            <person name="Molinier V."/>
            <person name="Miyauchi S."/>
            <person name="Poulain J."/>
            <person name="Riccioni C."/>
            <person name="Rubini A."/>
            <person name="Sitrit Y."/>
            <person name="Splivallo R."/>
            <person name="Traeger S."/>
            <person name="Wang M."/>
            <person name="Zifcakova L."/>
            <person name="Wipf D."/>
            <person name="Zambonelli A."/>
            <person name="Paolocci F."/>
            <person name="Nowrousian M."/>
            <person name="Ottonello S."/>
            <person name="Baldrian P."/>
            <person name="Spatafora J.W."/>
            <person name="Henrissat B."/>
            <person name="Nagy L.G."/>
            <person name="Aury J.M."/>
            <person name="Wincker P."/>
            <person name="Grigoriev I.V."/>
            <person name="Bonfante P."/>
            <person name="Martin F.M."/>
        </authorList>
    </citation>
    <scope>NUCLEOTIDE SEQUENCE [LARGE SCALE GENOMIC DNA]</scope>
    <source>
        <strain evidence="2 3">RN42</strain>
    </source>
</reference>
<sequence>MVFSEKENVLHAGPQFLHARTNVLGGKAAQTQTPGIGGSKFPKTPMRVPLKDENSTGARMPMTAKKSAVNQTIRSTPFITPAPGGKRQPLGGKDSNKRTLRRTPLSGGKGSGKGSKLQFPSHVKPSEGKVEAKTKVVGDDDDISDVEYIPPPVKDLPYDCSDGLAPKYSNMTPYLFQNCMRYYMQHVDENGKTKMQREKEAAAEKFVEKEQERADAWFRGECPSPPFFPAESKKKRTLTTKKSTSTLNKPTGASLRGGPVNKATKPAEKLSTVRLATPANHSRTRATSSVAPRVRSSSASSRTASISRPLQNRPPSVREPRLAVHKTIGKTPVATAPTFTRPSSRAELEQKLVEEIEPTKHQSTIAKLQEDMADYGISDFETDNITEVDLGEEPLDFGDNFEFEL</sequence>
<dbReference type="Proteomes" id="UP000275078">
    <property type="component" value="Unassembled WGS sequence"/>
</dbReference>
<dbReference type="AlphaFoldDB" id="A0A3N4I6L9"/>
<dbReference type="OrthoDB" id="5327145at2759"/>
<accession>A0A3N4I6L9</accession>
<feature type="compositionally biased region" description="Low complexity" evidence="1">
    <location>
        <begin position="240"/>
        <end position="251"/>
    </location>
</feature>
<dbReference type="EMBL" id="ML119677">
    <property type="protein sequence ID" value="RPA81732.1"/>
    <property type="molecule type" value="Genomic_DNA"/>
</dbReference>
<keyword evidence="3" id="KW-1185">Reference proteome</keyword>
<evidence type="ECO:0000256" key="1">
    <source>
        <dbReference type="SAM" id="MobiDB-lite"/>
    </source>
</evidence>
<protein>
    <submittedName>
        <fullName evidence="2">Uncharacterized protein</fullName>
    </submittedName>
</protein>
<feature type="region of interest" description="Disordered" evidence="1">
    <location>
        <begin position="228"/>
        <end position="317"/>
    </location>
</feature>
<name>A0A3N4I6L9_ASCIM</name>
<feature type="region of interest" description="Disordered" evidence="1">
    <location>
        <begin position="28"/>
        <end position="132"/>
    </location>
</feature>